<proteinExistence type="predicted"/>
<protein>
    <recommendedName>
        <fullName evidence="3">MORN repeat protein</fullName>
    </recommendedName>
</protein>
<evidence type="ECO:0000313" key="2">
    <source>
        <dbReference type="Proteomes" id="UP001597100"/>
    </source>
</evidence>
<dbReference type="Proteomes" id="UP001597100">
    <property type="component" value="Unassembled WGS sequence"/>
</dbReference>
<dbReference type="SUPFAM" id="SSF82185">
    <property type="entry name" value="Histone H3 K4-specific methyltransferase SET7/9 N-terminal domain"/>
    <property type="match status" value="1"/>
</dbReference>
<sequence>MKITFLIVFFSTLSAFSQEIKYELIFRDSCSGKIVNSHLYHLERNGKLYSTFESDNGTIPLPEKGVYKLFASEIGEVHQVEINEEMNSDTLYIPKIREFLVTHTKPNYIFRKCDKKIDGYETGYYSNGSIRLVAEFKNGLVIGELKRFYQNGKIEEISIYDKRGFLTKKTEFDKNGEIIE</sequence>
<dbReference type="Pfam" id="PF07661">
    <property type="entry name" value="MORN_2"/>
    <property type="match status" value="2"/>
</dbReference>
<dbReference type="RefSeq" id="WP_380736453.1">
    <property type="nucleotide sequence ID" value="NZ_JBHTJP010000027.1"/>
</dbReference>
<dbReference type="Gene3D" id="3.90.930.1">
    <property type="match status" value="1"/>
</dbReference>
<evidence type="ECO:0008006" key="3">
    <source>
        <dbReference type="Google" id="ProtNLM"/>
    </source>
</evidence>
<organism evidence="1 2">
    <name type="scientific">Salinimicrobium gaetbulicola</name>
    <dbReference type="NCBI Taxonomy" id="999702"/>
    <lineage>
        <taxon>Bacteria</taxon>
        <taxon>Pseudomonadati</taxon>
        <taxon>Bacteroidota</taxon>
        <taxon>Flavobacteriia</taxon>
        <taxon>Flavobacteriales</taxon>
        <taxon>Flavobacteriaceae</taxon>
        <taxon>Salinimicrobium</taxon>
    </lineage>
</organism>
<comment type="caution">
    <text evidence="1">The sequence shown here is derived from an EMBL/GenBank/DDBJ whole genome shotgun (WGS) entry which is preliminary data.</text>
</comment>
<accession>A0ABW3ICJ7</accession>
<keyword evidence="2" id="KW-1185">Reference proteome</keyword>
<gene>
    <name evidence="1" type="ORF">ACFQ1G_01405</name>
</gene>
<name>A0ABW3ICJ7_9FLAO</name>
<evidence type="ECO:0000313" key="1">
    <source>
        <dbReference type="EMBL" id="MFD0975435.1"/>
    </source>
</evidence>
<reference evidence="2" key="1">
    <citation type="journal article" date="2019" name="Int. J. Syst. Evol. Microbiol.">
        <title>The Global Catalogue of Microorganisms (GCM) 10K type strain sequencing project: providing services to taxonomists for standard genome sequencing and annotation.</title>
        <authorList>
            <consortium name="The Broad Institute Genomics Platform"/>
            <consortium name="The Broad Institute Genome Sequencing Center for Infectious Disease"/>
            <person name="Wu L."/>
            <person name="Ma J."/>
        </authorList>
    </citation>
    <scope>NUCLEOTIDE SEQUENCE [LARGE SCALE GENOMIC DNA]</scope>
    <source>
        <strain evidence="2">CCUG 60898</strain>
    </source>
</reference>
<dbReference type="EMBL" id="JBHTJP010000027">
    <property type="protein sequence ID" value="MFD0975435.1"/>
    <property type="molecule type" value="Genomic_DNA"/>
</dbReference>
<dbReference type="InterPro" id="IPR011652">
    <property type="entry name" value="MORN_2"/>
</dbReference>